<dbReference type="InterPro" id="IPR039426">
    <property type="entry name" value="TonB-dep_rcpt-like"/>
</dbReference>
<dbReference type="Gene3D" id="2.170.130.10">
    <property type="entry name" value="TonB-dependent receptor, plug domain"/>
    <property type="match status" value="1"/>
</dbReference>
<dbReference type="Pfam" id="PF13715">
    <property type="entry name" value="CarbopepD_reg_2"/>
    <property type="match status" value="1"/>
</dbReference>
<evidence type="ECO:0000256" key="9">
    <source>
        <dbReference type="ARBA" id="ARBA00023237"/>
    </source>
</evidence>
<name>A0ABS1BNZ5_9SPHI</name>
<dbReference type="EMBL" id="JAEHFY010000038">
    <property type="protein sequence ID" value="MBK0384507.1"/>
    <property type="molecule type" value="Genomic_DNA"/>
</dbReference>
<dbReference type="InterPro" id="IPR012910">
    <property type="entry name" value="Plug_dom"/>
</dbReference>
<evidence type="ECO:0000313" key="16">
    <source>
        <dbReference type="Proteomes" id="UP000660024"/>
    </source>
</evidence>
<accession>A0ABS1BNZ5</accession>
<evidence type="ECO:0000256" key="7">
    <source>
        <dbReference type="ARBA" id="ARBA00023136"/>
    </source>
</evidence>
<keyword evidence="3 10" id="KW-1134">Transmembrane beta strand</keyword>
<dbReference type="SUPFAM" id="SSF49464">
    <property type="entry name" value="Carboxypeptidase regulatory domain-like"/>
    <property type="match status" value="1"/>
</dbReference>
<evidence type="ECO:0000259" key="14">
    <source>
        <dbReference type="Pfam" id="PF07715"/>
    </source>
</evidence>
<evidence type="ECO:0000256" key="11">
    <source>
        <dbReference type="RuleBase" id="RU003357"/>
    </source>
</evidence>
<evidence type="ECO:0000256" key="12">
    <source>
        <dbReference type="SAM" id="SignalP"/>
    </source>
</evidence>
<comment type="subcellular location">
    <subcellularLocation>
        <location evidence="1 10">Cell outer membrane</location>
        <topology evidence="1 10">Multi-pass membrane protein</topology>
    </subcellularLocation>
</comment>
<dbReference type="Pfam" id="PF00593">
    <property type="entry name" value="TonB_dep_Rec_b-barrel"/>
    <property type="match status" value="1"/>
</dbReference>
<dbReference type="RefSeq" id="WP_200588196.1">
    <property type="nucleotide sequence ID" value="NZ_JAEHFY010000038.1"/>
</dbReference>
<keyword evidence="2 10" id="KW-0813">Transport</keyword>
<keyword evidence="9 10" id="KW-0998">Cell outer membrane</keyword>
<dbReference type="PROSITE" id="PS52016">
    <property type="entry name" value="TONB_DEPENDENT_REC_3"/>
    <property type="match status" value="1"/>
</dbReference>
<feature type="domain" description="TonB-dependent receptor plug" evidence="14">
    <location>
        <begin position="123"/>
        <end position="227"/>
    </location>
</feature>
<feature type="domain" description="TonB-dependent receptor-like beta-barrel" evidence="13">
    <location>
        <begin position="301"/>
        <end position="682"/>
    </location>
</feature>
<keyword evidence="7 10" id="KW-0472">Membrane</keyword>
<evidence type="ECO:0000313" key="15">
    <source>
        <dbReference type="EMBL" id="MBK0384507.1"/>
    </source>
</evidence>
<keyword evidence="5 12" id="KW-0732">Signal</keyword>
<evidence type="ECO:0000256" key="1">
    <source>
        <dbReference type="ARBA" id="ARBA00004571"/>
    </source>
</evidence>
<dbReference type="InterPro" id="IPR036942">
    <property type="entry name" value="Beta-barrel_TonB_sf"/>
</dbReference>
<evidence type="ECO:0000256" key="2">
    <source>
        <dbReference type="ARBA" id="ARBA00022448"/>
    </source>
</evidence>
<evidence type="ECO:0000256" key="8">
    <source>
        <dbReference type="ARBA" id="ARBA00023170"/>
    </source>
</evidence>
<dbReference type="PANTHER" id="PTHR30069">
    <property type="entry name" value="TONB-DEPENDENT OUTER MEMBRANE RECEPTOR"/>
    <property type="match status" value="1"/>
</dbReference>
<feature type="signal peptide" evidence="12">
    <location>
        <begin position="1"/>
        <end position="19"/>
    </location>
</feature>
<proteinExistence type="inferred from homology"/>
<dbReference type="InterPro" id="IPR008969">
    <property type="entry name" value="CarboxyPept-like_regulatory"/>
</dbReference>
<dbReference type="InterPro" id="IPR037066">
    <property type="entry name" value="Plug_dom_sf"/>
</dbReference>
<dbReference type="InterPro" id="IPR000531">
    <property type="entry name" value="Beta-barrel_TonB"/>
</dbReference>
<dbReference type="SUPFAM" id="SSF56935">
    <property type="entry name" value="Porins"/>
    <property type="match status" value="1"/>
</dbReference>
<dbReference type="Proteomes" id="UP000660024">
    <property type="component" value="Unassembled WGS sequence"/>
</dbReference>
<comment type="caution">
    <text evidence="15">The sequence shown here is derived from an EMBL/GenBank/DDBJ whole genome shotgun (WGS) entry which is preliminary data.</text>
</comment>
<feature type="chain" id="PRO_5046896791" evidence="12">
    <location>
        <begin position="20"/>
        <end position="724"/>
    </location>
</feature>
<evidence type="ECO:0000256" key="6">
    <source>
        <dbReference type="ARBA" id="ARBA00023077"/>
    </source>
</evidence>
<evidence type="ECO:0000256" key="3">
    <source>
        <dbReference type="ARBA" id="ARBA00022452"/>
    </source>
</evidence>
<evidence type="ECO:0000256" key="5">
    <source>
        <dbReference type="ARBA" id="ARBA00022729"/>
    </source>
</evidence>
<evidence type="ECO:0000256" key="4">
    <source>
        <dbReference type="ARBA" id="ARBA00022692"/>
    </source>
</evidence>
<evidence type="ECO:0000256" key="10">
    <source>
        <dbReference type="PROSITE-ProRule" id="PRU01360"/>
    </source>
</evidence>
<organism evidence="15 16">
    <name type="scientific">Pedobacter segetis</name>
    <dbReference type="NCBI Taxonomy" id="2793069"/>
    <lineage>
        <taxon>Bacteria</taxon>
        <taxon>Pseudomonadati</taxon>
        <taxon>Bacteroidota</taxon>
        <taxon>Sphingobacteriia</taxon>
        <taxon>Sphingobacteriales</taxon>
        <taxon>Sphingobacteriaceae</taxon>
        <taxon>Pedobacter</taxon>
    </lineage>
</organism>
<dbReference type="Pfam" id="PF07715">
    <property type="entry name" value="Plug"/>
    <property type="match status" value="1"/>
</dbReference>
<evidence type="ECO:0000259" key="13">
    <source>
        <dbReference type="Pfam" id="PF00593"/>
    </source>
</evidence>
<keyword evidence="6 11" id="KW-0798">TonB box</keyword>
<comment type="similarity">
    <text evidence="10 11">Belongs to the TonB-dependent receptor family.</text>
</comment>
<protein>
    <submittedName>
        <fullName evidence="15">TonB-dependent receptor</fullName>
    </submittedName>
</protein>
<dbReference type="Gene3D" id="2.60.40.1120">
    <property type="entry name" value="Carboxypeptidase-like, regulatory domain"/>
    <property type="match status" value="1"/>
</dbReference>
<dbReference type="Gene3D" id="2.40.170.20">
    <property type="entry name" value="TonB-dependent receptor, beta-barrel domain"/>
    <property type="match status" value="1"/>
</dbReference>
<keyword evidence="16" id="KW-1185">Reference proteome</keyword>
<sequence>MKKMIWLLIVALYTSASYAQNNLKAIVKSEENKEPLIGVSIVFEGLKIAATTNTHGYVAFNNIPSGIQNITFSSVGYKTLTKTLEFPLINQDTISIILIPAGEELEDVVVSSTRSSGLVSNMATRMEVLNPEELEEKVNMKPGDIRMLLNETTGISTQQTSAITANASIRIQGLDGRYTQILKDGFPLYAGFSGGLSLLQTPPLDLQQVEIIKGSASTLYGGGAIAGLVNLISKTPKEERELDILINGTTAGGLDMNGFYAQKFNKIGLTVFASRNSSLAYDPSNIGFTAIPKFERYVFNPKLFVYFNDKTTLNFGLNTGFEDRIGGDISYIDDKPNNSEAYFERNKTNRISSQLAIVHQINEHEIITLKNSISYFDRDLKLQNYTFNGKQNSSFTEFVYDIKKNFSEWNMGLNIITDKFTEPAQQNVVQRDYDQNTFGAFLQNTIKPTDWITLETGLRGDYVSDYGFNLLPRISSLFKISPKFRSRIGGGFSYKAPTVFTEEAEQIQFQNVLPIDKKLTKTEKSVGGNLDITYRTGLFSNQVSFTVNQLFFYTYLSKPLQLMAGNFGKFNFVNANGHLDSKGLETNAKISYKDFKLFLGYTFTDTKEHLNGIKNDFRLTPKHRINNVLMYEVEEKWKLGLEAYYFSKQKLSDGKTGKPYWLTGFLVEKIWDKFSLFINFENFGNTRQTKFDTIYTGSKTNPTFRDIYAPLDGFVVNGGLKLKL</sequence>
<reference evidence="15 16" key="1">
    <citation type="submission" date="2020-12" db="EMBL/GenBank/DDBJ databases">
        <title>Bacterial novel species Pedobacter sp. SD-b isolated from soil.</title>
        <authorList>
            <person name="Jung H.-Y."/>
        </authorList>
    </citation>
    <scope>NUCLEOTIDE SEQUENCE [LARGE SCALE GENOMIC DNA]</scope>
    <source>
        <strain evidence="15 16">SD-b</strain>
    </source>
</reference>
<gene>
    <name evidence="15" type="ORF">I5M32_16190</name>
</gene>
<keyword evidence="4 10" id="KW-0812">Transmembrane</keyword>
<dbReference type="PANTHER" id="PTHR30069:SF29">
    <property type="entry name" value="HEMOGLOBIN AND HEMOGLOBIN-HAPTOGLOBIN-BINDING PROTEIN 1-RELATED"/>
    <property type="match status" value="1"/>
</dbReference>
<keyword evidence="8 15" id="KW-0675">Receptor</keyword>